<name>A0ABD7VCW3_PSEFL</name>
<accession>A0ABD7VCW3</accession>
<reference evidence="1 2" key="1">
    <citation type="submission" date="2019-09" db="EMBL/GenBank/DDBJ databases">
        <authorList>
            <person name="Chandra G."/>
            <person name="Truman W A."/>
        </authorList>
    </citation>
    <scope>NUCLEOTIDE SEQUENCE [LARGE SCALE GENOMIC DNA]</scope>
    <source>
        <strain evidence="1">PS732</strain>
    </source>
</reference>
<comment type="caution">
    <text evidence="1">The sequence shown here is derived from an EMBL/GenBank/DDBJ whole genome shotgun (WGS) entry which is preliminary data.</text>
</comment>
<dbReference type="RefSeq" id="WP_150595151.1">
    <property type="nucleotide sequence ID" value="NZ_CABVIJ010000006.1"/>
</dbReference>
<dbReference type="AlphaFoldDB" id="A0ABD7VCW3"/>
<evidence type="ECO:0000313" key="1">
    <source>
        <dbReference type="EMBL" id="VVO75394.1"/>
    </source>
</evidence>
<protein>
    <recommendedName>
        <fullName evidence="3">4-oxalocrotonate tautomerase domain-containing protein</fullName>
    </recommendedName>
</protein>
<gene>
    <name evidence="1" type="ORF">PS732_01545</name>
</gene>
<sequence length="106" mass="11917">MTRHAILTVDLNGYVSEEARKTFERVLDAHHYVKRKLTTVWRVQFTPGTTAADAERIMREHVALAASTAGIRNYEALVMVGEQPPIEWKKDGVSTGLLAEALLQLR</sequence>
<dbReference type="EMBL" id="CABVIJ010000006">
    <property type="protein sequence ID" value="VVO75394.1"/>
    <property type="molecule type" value="Genomic_DNA"/>
</dbReference>
<evidence type="ECO:0008006" key="3">
    <source>
        <dbReference type="Google" id="ProtNLM"/>
    </source>
</evidence>
<proteinExistence type="predicted"/>
<organism evidence="1 2">
    <name type="scientific">Pseudomonas fluorescens</name>
    <dbReference type="NCBI Taxonomy" id="294"/>
    <lineage>
        <taxon>Bacteria</taxon>
        <taxon>Pseudomonadati</taxon>
        <taxon>Pseudomonadota</taxon>
        <taxon>Gammaproteobacteria</taxon>
        <taxon>Pseudomonadales</taxon>
        <taxon>Pseudomonadaceae</taxon>
        <taxon>Pseudomonas</taxon>
    </lineage>
</organism>
<dbReference type="Proteomes" id="UP000325779">
    <property type="component" value="Unassembled WGS sequence"/>
</dbReference>
<evidence type="ECO:0000313" key="2">
    <source>
        <dbReference type="Proteomes" id="UP000325779"/>
    </source>
</evidence>